<dbReference type="Proteomes" id="UP000182658">
    <property type="component" value="Unassembled WGS sequence"/>
</dbReference>
<evidence type="ECO:0000313" key="2">
    <source>
        <dbReference type="EMBL" id="OIW23402.1"/>
    </source>
</evidence>
<evidence type="ECO:0000313" key="3">
    <source>
        <dbReference type="Proteomes" id="UP000182658"/>
    </source>
</evidence>
<dbReference type="EMBL" id="KV875106">
    <property type="protein sequence ID" value="OIW23402.1"/>
    <property type="molecule type" value="Genomic_DNA"/>
</dbReference>
<dbReference type="InParanoid" id="A0A1J7J7D1"/>
<dbReference type="AlphaFoldDB" id="A0A1J7J7D1"/>
<reference evidence="2 3" key="1">
    <citation type="submission" date="2016-10" db="EMBL/GenBank/DDBJ databases">
        <title>Draft genome sequence of Coniochaeta ligniaria NRRL30616, a lignocellulolytic fungus for bioabatement of inhibitors in plant biomass hydrolysates.</title>
        <authorList>
            <consortium name="DOE Joint Genome Institute"/>
            <person name="Jimenez D.J."/>
            <person name="Hector R.E."/>
            <person name="Riley R."/>
            <person name="Sun H."/>
            <person name="Grigoriev I.V."/>
            <person name="Van Elsas J.D."/>
            <person name="Nichols N.N."/>
        </authorList>
    </citation>
    <scope>NUCLEOTIDE SEQUENCE [LARGE SCALE GENOMIC DNA]</scope>
    <source>
        <strain evidence="2 3">NRRL 30616</strain>
    </source>
</reference>
<accession>A0A1J7J7D1</accession>
<organism evidence="2 3">
    <name type="scientific">Coniochaeta ligniaria NRRL 30616</name>
    <dbReference type="NCBI Taxonomy" id="1408157"/>
    <lineage>
        <taxon>Eukaryota</taxon>
        <taxon>Fungi</taxon>
        <taxon>Dikarya</taxon>
        <taxon>Ascomycota</taxon>
        <taxon>Pezizomycotina</taxon>
        <taxon>Sordariomycetes</taxon>
        <taxon>Sordariomycetidae</taxon>
        <taxon>Coniochaetales</taxon>
        <taxon>Coniochaetaceae</taxon>
        <taxon>Coniochaeta</taxon>
    </lineage>
</organism>
<protein>
    <submittedName>
        <fullName evidence="2">Uncharacterized protein</fullName>
    </submittedName>
</protein>
<feature type="region of interest" description="Disordered" evidence="1">
    <location>
        <begin position="99"/>
        <end position="131"/>
    </location>
</feature>
<name>A0A1J7J7D1_9PEZI</name>
<keyword evidence="3" id="KW-1185">Reference proteome</keyword>
<evidence type="ECO:0000256" key="1">
    <source>
        <dbReference type="SAM" id="MobiDB-lite"/>
    </source>
</evidence>
<proteinExistence type="predicted"/>
<sequence length="166" mass="18562">MTFHGDKIGPHTACLRHSCLYITERQYTLFGQDVRLLVVPGMIDSDHGPSMLSQGLPTSHTNNSCCICLRDAFFKLCSTSDGMANGWLNPCSQISSNHLPKLTNSKSKERDGIMSRLSRDPNPDHGTPYASCHYPGHRREDIRQMKGHQKGSVKICTVEWLEFCPA</sequence>
<gene>
    <name evidence="2" type="ORF">CONLIGDRAFT_649437</name>
</gene>
<feature type="compositionally biased region" description="Basic and acidic residues" evidence="1">
    <location>
        <begin position="106"/>
        <end position="123"/>
    </location>
</feature>